<evidence type="ECO:0000313" key="1">
    <source>
        <dbReference type="EMBL" id="OKH28927.1"/>
    </source>
</evidence>
<dbReference type="RefSeq" id="WP_073548078.1">
    <property type="nucleotide sequence ID" value="NZ_CAWMVK010000012.1"/>
</dbReference>
<keyword evidence="2" id="KW-1185">Reference proteome</keyword>
<sequence length="67" mass="7886">MAIIPGSRPYQSDQHQIWDHLKQAIATTSGFRRWQLDRSSQDTQVQDLSLDHQVKLYLRETLETLAY</sequence>
<dbReference type="OrthoDB" id="573503at2"/>
<dbReference type="EMBL" id="MRCC01000002">
    <property type="protein sequence ID" value="OKH28927.1"/>
    <property type="molecule type" value="Genomic_DNA"/>
</dbReference>
<organism evidence="1 2">
    <name type="scientific">Chroogloeocystis siderophila 5.2 s.c.1</name>
    <dbReference type="NCBI Taxonomy" id="247279"/>
    <lineage>
        <taxon>Bacteria</taxon>
        <taxon>Bacillati</taxon>
        <taxon>Cyanobacteriota</taxon>
        <taxon>Cyanophyceae</taxon>
        <taxon>Oscillatoriophycideae</taxon>
        <taxon>Chroococcales</taxon>
        <taxon>Chroococcaceae</taxon>
        <taxon>Chroogloeocystis</taxon>
    </lineage>
</organism>
<dbReference type="Proteomes" id="UP000185984">
    <property type="component" value="Unassembled WGS sequence"/>
</dbReference>
<gene>
    <name evidence="1" type="ORF">NIES1031_03280</name>
</gene>
<name>A0A1U7HZ76_9CHRO</name>
<dbReference type="AlphaFoldDB" id="A0A1U7HZ76"/>
<accession>A0A1U7HZ76</accession>
<evidence type="ECO:0000313" key="2">
    <source>
        <dbReference type="Proteomes" id="UP000185984"/>
    </source>
</evidence>
<reference evidence="1 2" key="1">
    <citation type="submission" date="2016-11" db="EMBL/GenBank/DDBJ databases">
        <title>Draft Genome Sequences of Nine Cyanobacterial Strains from Diverse Habitats.</title>
        <authorList>
            <person name="Zhu T."/>
            <person name="Hou S."/>
            <person name="Lu X."/>
            <person name="Hess W.R."/>
        </authorList>
    </citation>
    <scope>NUCLEOTIDE SEQUENCE [LARGE SCALE GENOMIC DNA]</scope>
    <source>
        <strain evidence="1 2">5.2 s.c.1</strain>
    </source>
</reference>
<protein>
    <submittedName>
        <fullName evidence="1">Uncharacterized protein</fullName>
    </submittedName>
</protein>
<comment type="caution">
    <text evidence="1">The sequence shown here is derived from an EMBL/GenBank/DDBJ whole genome shotgun (WGS) entry which is preliminary data.</text>
</comment>
<dbReference type="STRING" id="247279.NIES1031_03280"/>
<proteinExistence type="predicted"/>